<protein>
    <submittedName>
        <fullName evidence="2">NAD-dependent epimerase/dehydratase</fullName>
    </submittedName>
</protein>
<gene>
    <name evidence="2" type="ORF">AFR_19685</name>
</gene>
<accession>U5VZA7</accession>
<evidence type="ECO:0000259" key="1">
    <source>
        <dbReference type="Pfam" id="PF13460"/>
    </source>
</evidence>
<dbReference type="PANTHER" id="PTHR48079:SF6">
    <property type="entry name" value="NAD(P)-BINDING DOMAIN-CONTAINING PROTEIN-RELATED"/>
    <property type="match status" value="1"/>
</dbReference>
<dbReference type="InterPro" id="IPR051783">
    <property type="entry name" value="NAD(P)-dependent_oxidoreduct"/>
</dbReference>
<feature type="domain" description="NAD(P)-binding" evidence="1">
    <location>
        <begin position="7"/>
        <end position="151"/>
    </location>
</feature>
<organism evidence="2 3">
    <name type="scientific">Actinoplanes friuliensis DSM 7358</name>
    <dbReference type="NCBI Taxonomy" id="1246995"/>
    <lineage>
        <taxon>Bacteria</taxon>
        <taxon>Bacillati</taxon>
        <taxon>Actinomycetota</taxon>
        <taxon>Actinomycetes</taxon>
        <taxon>Micromonosporales</taxon>
        <taxon>Micromonosporaceae</taxon>
        <taxon>Actinoplanes</taxon>
    </lineage>
</organism>
<dbReference type="HOGENOM" id="CLU_007383_12_3_11"/>
<dbReference type="Pfam" id="PF13460">
    <property type="entry name" value="NAD_binding_10"/>
    <property type="match status" value="1"/>
</dbReference>
<dbReference type="STRING" id="1246995.AFR_19685"/>
<dbReference type="SUPFAM" id="SSF51735">
    <property type="entry name" value="NAD(P)-binding Rossmann-fold domains"/>
    <property type="match status" value="1"/>
</dbReference>
<dbReference type="PATRIC" id="fig|1246995.3.peg.3995"/>
<dbReference type="InterPro" id="IPR016040">
    <property type="entry name" value="NAD(P)-bd_dom"/>
</dbReference>
<name>U5VZA7_9ACTN</name>
<dbReference type="GO" id="GO:0005737">
    <property type="term" value="C:cytoplasm"/>
    <property type="evidence" value="ECO:0007669"/>
    <property type="project" value="TreeGrafter"/>
</dbReference>
<sequence>MQVVLTGGTGYIGVALIKELVGAGHQVTALVRNEAGAAKVTALGAQATVGDLFDSAWVAEQFAAGDAVAHLAATGDATTQELDRGVVAAAVRAGKPYVHTSGIWIWGSNDTITEESPFAPPQLTAWRSAVEKLVLQADLTATIIAPGIVYGYGGGIPGGVFDGSGKLVGQGTQHWTTVHVDDIAALYRTVLERGEGLGYLIGASGENPTVRELGEAAAGNAGVTPESVDASRERLGALFADALLLDQQTTGAKARSLGWAPKAVSLLDDLRSGTYA</sequence>
<dbReference type="KEGG" id="afs:AFR_19685"/>
<dbReference type="OrthoDB" id="9787292at2"/>
<dbReference type="AlphaFoldDB" id="U5VZA7"/>
<reference evidence="2 3" key="1">
    <citation type="journal article" date="2014" name="J. Biotechnol.">
        <title>Complete genome sequence of the actinobacterium Actinoplanes friuliensis HAG 010964, producer of the lipopeptide antibiotic friulimycin.</title>
        <authorList>
            <person name="Ruckert C."/>
            <person name="Szczepanowski R."/>
            <person name="Albersmeier A."/>
            <person name="Goesmann A."/>
            <person name="Fischer N."/>
            <person name="Steinkamper A."/>
            <person name="Puhler A."/>
            <person name="Biener R."/>
            <person name="Schwartz D."/>
            <person name="Kalinowski J."/>
        </authorList>
    </citation>
    <scope>NUCLEOTIDE SEQUENCE [LARGE SCALE GENOMIC DNA]</scope>
    <source>
        <strain evidence="2 3">DSM 7358</strain>
    </source>
</reference>
<dbReference type="Proteomes" id="UP000017746">
    <property type="component" value="Chromosome"/>
</dbReference>
<dbReference type="GO" id="GO:0004029">
    <property type="term" value="F:aldehyde dehydrogenase (NAD+) activity"/>
    <property type="evidence" value="ECO:0007669"/>
    <property type="project" value="TreeGrafter"/>
</dbReference>
<keyword evidence="3" id="KW-1185">Reference proteome</keyword>
<proteinExistence type="predicted"/>
<evidence type="ECO:0000313" key="3">
    <source>
        <dbReference type="Proteomes" id="UP000017746"/>
    </source>
</evidence>
<dbReference type="Gene3D" id="3.40.50.720">
    <property type="entry name" value="NAD(P)-binding Rossmann-like Domain"/>
    <property type="match status" value="1"/>
</dbReference>
<dbReference type="PANTHER" id="PTHR48079">
    <property type="entry name" value="PROTEIN YEEZ"/>
    <property type="match status" value="1"/>
</dbReference>
<dbReference type="RefSeq" id="WP_023362581.1">
    <property type="nucleotide sequence ID" value="NC_022657.1"/>
</dbReference>
<dbReference type="EMBL" id="CP006272">
    <property type="protein sequence ID" value="AGZ42209.1"/>
    <property type="molecule type" value="Genomic_DNA"/>
</dbReference>
<dbReference type="eggNOG" id="COG0451">
    <property type="taxonomic scope" value="Bacteria"/>
</dbReference>
<evidence type="ECO:0000313" key="2">
    <source>
        <dbReference type="EMBL" id="AGZ42209.1"/>
    </source>
</evidence>
<dbReference type="InterPro" id="IPR036291">
    <property type="entry name" value="NAD(P)-bd_dom_sf"/>
</dbReference>